<dbReference type="AlphaFoldDB" id="A0A6G0XA22"/>
<gene>
    <name evidence="1" type="ORF">Ae201684_006784</name>
</gene>
<evidence type="ECO:0000313" key="1">
    <source>
        <dbReference type="EMBL" id="KAF0736972.1"/>
    </source>
</evidence>
<name>A0A6G0XA22_9STRA</name>
<keyword evidence="2" id="KW-1185">Reference proteome</keyword>
<dbReference type="Proteomes" id="UP000481153">
    <property type="component" value="Unassembled WGS sequence"/>
</dbReference>
<dbReference type="EMBL" id="VJMJ01000085">
    <property type="protein sequence ID" value="KAF0736972.1"/>
    <property type="molecule type" value="Genomic_DNA"/>
</dbReference>
<evidence type="ECO:0000313" key="2">
    <source>
        <dbReference type="Proteomes" id="UP000481153"/>
    </source>
</evidence>
<accession>A0A6G0XA22</accession>
<dbReference type="VEuPathDB" id="FungiDB:AeMF1_008728"/>
<protein>
    <submittedName>
        <fullName evidence="1">Uncharacterized protein</fullName>
    </submittedName>
</protein>
<dbReference type="VEuPathDB" id="FungiDB:AeMF1_008727"/>
<reference evidence="1 2" key="1">
    <citation type="submission" date="2019-07" db="EMBL/GenBank/DDBJ databases">
        <title>Genomics analysis of Aphanomyces spp. identifies a new class of oomycete effector associated with host adaptation.</title>
        <authorList>
            <person name="Gaulin E."/>
        </authorList>
    </citation>
    <scope>NUCLEOTIDE SEQUENCE [LARGE SCALE GENOMIC DNA]</scope>
    <source>
        <strain evidence="1 2">ATCC 201684</strain>
    </source>
</reference>
<sequence>MSENEKLKNELEGQIQFGKALQTLMTNRPQLTMLPTLQSDQWRVQKLVTDPVLRRQAIEEILHQQYQLTEFSMIESGFEDGEESLTSFTPRLARSTADLVMCAAYSKLFDFSVDIVSEFAWMMYQGRFKARKDMSFEVFEKHGNDSIYMRVNKMWNEFAIQGNSLYKRFPGPDRVVIVARGRC</sequence>
<organism evidence="1 2">
    <name type="scientific">Aphanomyces euteiches</name>
    <dbReference type="NCBI Taxonomy" id="100861"/>
    <lineage>
        <taxon>Eukaryota</taxon>
        <taxon>Sar</taxon>
        <taxon>Stramenopiles</taxon>
        <taxon>Oomycota</taxon>
        <taxon>Saprolegniomycetes</taxon>
        <taxon>Saprolegniales</taxon>
        <taxon>Verrucalvaceae</taxon>
        <taxon>Aphanomyces</taxon>
    </lineage>
</organism>
<comment type="caution">
    <text evidence="1">The sequence shown here is derived from an EMBL/GenBank/DDBJ whole genome shotgun (WGS) entry which is preliminary data.</text>
</comment>
<proteinExistence type="predicted"/>